<evidence type="ECO:0000313" key="6">
    <source>
        <dbReference type="Proteomes" id="UP000094801"/>
    </source>
</evidence>
<dbReference type="EMBL" id="KV453848">
    <property type="protein sequence ID" value="ODV87085.1"/>
    <property type="molecule type" value="Genomic_DNA"/>
</dbReference>
<dbReference type="InterPro" id="IPR012677">
    <property type="entry name" value="Nucleotide-bd_a/b_plait_sf"/>
</dbReference>
<sequence>MSSEEVKLTKKQIKALEFKAKKSEKAAKELETVNLQKEEKTKAIEDAKPKKRKTRRGRKGKPRQDGAGGPRLILFVGNLPYGITESDLKLHFKASKPDLIRHRIEKGFAFLEFNHDGDDIQARIDSALKLHHSLLNNRKINVELTAGGGGNSNDRLTKIKEKNEKLMEERKARILKEEDKLRDKRLKEAQLPTEGGVHPSRLNLIEK</sequence>
<feature type="compositionally biased region" description="Basic and acidic residues" evidence="3">
    <location>
        <begin position="35"/>
        <end position="48"/>
    </location>
</feature>
<dbReference type="GO" id="GO:0042274">
    <property type="term" value="P:ribosomal small subunit biogenesis"/>
    <property type="evidence" value="ECO:0007669"/>
    <property type="project" value="TreeGrafter"/>
</dbReference>
<dbReference type="AlphaFoldDB" id="A0A1E4T5S5"/>
<evidence type="ECO:0000313" key="5">
    <source>
        <dbReference type="EMBL" id="ODV87085.1"/>
    </source>
</evidence>
<dbReference type="GO" id="GO:0005730">
    <property type="term" value="C:nucleolus"/>
    <property type="evidence" value="ECO:0007669"/>
    <property type="project" value="TreeGrafter"/>
</dbReference>
<dbReference type="PROSITE" id="PS50102">
    <property type="entry name" value="RRM"/>
    <property type="match status" value="1"/>
</dbReference>
<evidence type="ECO:0000256" key="1">
    <source>
        <dbReference type="ARBA" id="ARBA00022884"/>
    </source>
</evidence>
<feature type="domain" description="RRM" evidence="4">
    <location>
        <begin position="72"/>
        <end position="147"/>
    </location>
</feature>
<gene>
    <name evidence="5" type="ORF">CANARDRAFT_194985</name>
</gene>
<organism evidence="5 6">
    <name type="scientific">[Candida] arabinofermentans NRRL YB-2248</name>
    <dbReference type="NCBI Taxonomy" id="983967"/>
    <lineage>
        <taxon>Eukaryota</taxon>
        <taxon>Fungi</taxon>
        <taxon>Dikarya</taxon>
        <taxon>Ascomycota</taxon>
        <taxon>Saccharomycotina</taxon>
        <taxon>Pichiomycetes</taxon>
        <taxon>Pichiales</taxon>
        <taxon>Pichiaceae</taxon>
        <taxon>Ogataea</taxon>
        <taxon>Ogataea/Candida clade</taxon>
    </lineage>
</organism>
<evidence type="ECO:0000256" key="2">
    <source>
        <dbReference type="PROSITE-ProRule" id="PRU00176"/>
    </source>
</evidence>
<feature type="compositionally biased region" description="Basic residues" evidence="3">
    <location>
        <begin position="49"/>
        <end position="61"/>
    </location>
</feature>
<evidence type="ECO:0000256" key="3">
    <source>
        <dbReference type="SAM" id="MobiDB-lite"/>
    </source>
</evidence>
<feature type="region of interest" description="Disordered" evidence="3">
    <location>
        <begin position="186"/>
        <end position="207"/>
    </location>
</feature>
<dbReference type="PANTHER" id="PTHR23236:SF51">
    <property type="entry name" value="NUCLEOLAR PROTEIN 6"/>
    <property type="match status" value="1"/>
</dbReference>
<evidence type="ECO:0000259" key="4">
    <source>
        <dbReference type="PROSITE" id="PS50102"/>
    </source>
</evidence>
<dbReference type="Proteomes" id="UP000094801">
    <property type="component" value="Unassembled WGS sequence"/>
</dbReference>
<accession>A0A1E4T5S5</accession>
<keyword evidence="6" id="KW-1185">Reference proteome</keyword>
<proteinExistence type="predicted"/>
<keyword evidence="1 2" id="KW-0694">RNA-binding</keyword>
<protein>
    <recommendedName>
        <fullName evidence="4">RRM domain-containing protein</fullName>
    </recommendedName>
</protein>
<dbReference type="OrthoDB" id="167718at2759"/>
<name>A0A1E4T5S5_9ASCO</name>
<dbReference type="InterPro" id="IPR035979">
    <property type="entry name" value="RBD_domain_sf"/>
</dbReference>
<dbReference type="STRING" id="983967.A0A1E4T5S5"/>
<dbReference type="PANTHER" id="PTHR23236">
    <property type="entry name" value="EUKARYOTIC TRANSLATION INITIATION FACTOR 4B/4H"/>
    <property type="match status" value="1"/>
</dbReference>
<dbReference type="SUPFAM" id="SSF54928">
    <property type="entry name" value="RNA-binding domain, RBD"/>
    <property type="match status" value="1"/>
</dbReference>
<dbReference type="Gene3D" id="3.30.70.330">
    <property type="match status" value="1"/>
</dbReference>
<dbReference type="InterPro" id="IPR000504">
    <property type="entry name" value="RRM_dom"/>
</dbReference>
<feature type="region of interest" description="Disordered" evidence="3">
    <location>
        <begin position="35"/>
        <end position="69"/>
    </location>
</feature>
<reference evidence="6" key="1">
    <citation type="submission" date="2016-04" db="EMBL/GenBank/DDBJ databases">
        <title>Comparative genomics of biotechnologically important yeasts.</title>
        <authorList>
            <consortium name="DOE Joint Genome Institute"/>
            <person name="Riley R."/>
            <person name="Haridas S."/>
            <person name="Wolfe K.H."/>
            <person name="Lopes M.R."/>
            <person name="Hittinger C.T."/>
            <person name="Goker M."/>
            <person name="Salamov A."/>
            <person name="Wisecaver J."/>
            <person name="Long T.M."/>
            <person name="Aerts A.L."/>
            <person name="Barry K."/>
            <person name="Choi C."/>
            <person name="Clum A."/>
            <person name="Coughlan A.Y."/>
            <person name="Deshpande S."/>
            <person name="Douglass A.P."/>
            <person name="Hanson S.J."/>
            <person name="Klenk H.-P."/>
            <person name="Labutti K."/>
            <person name="Lapidus A."/>
            <person name="Lindquist E."/>
            <person name="Lipzen A."/>
            <person name="Meier-Kolthoff J.P."/>
            <person name="Ohm R.A."/>
            <person name="Otillar R.P."/>
            <person name="Pangilinan J."/>
            <person name="Peng Y."/>
            <person name="Rokas A."/>
            <person name="Rosa C.A."/>
            <person name="Scheuner C."/>
            <person name="Sibirny A.A."/>
            <person name="Slot J.C."/>
            <person name="Stielow J.B."/>
            <person name="Sun H."/>
            <person name="Kurtzman C.P."/>
            <person name="Blackwell M."/>
            <person name="Grigoriev I.V."/>
            <person name="Jeffries T.W."/>
        </authorList>
    </citation>
    <scope>NUCLEOTIDE SEQUENCE [LARGE SCALE GENOMIC DNA]</scope>
    <source>
        <strain evidence="6">NRRL YB-2248</strain>
    </source>
</reference>
<dbReference type="SMART" id="SM00360">
    <property type="entry name" value="RRM"/>
    <property type="match status" value="1"/>
</dbReference>
<dbReference type="GO" id="GO:0019843">
    <property type="term" value="F:rRNA binding"/>
    <property type="evidence" value="ECO:0007669"/>
    <property type="project" value="TreeGrafter"/>
</dbReference>
<dbReference type="Pfam" id="PF00076">
    <property type="entry name" value="RRM_1"/>
    <property type="match status" value="1"/>
</dbReference>